<dbReference type="AlphaFoldDB" id="A0AAP3XPI1"/>
<dbReference type="FunFam" id="3.40.710.10:FF:000024">
    <property type="entry name" value="Penicillin-binding protein 2"/>
    <property type="match status" value="1"/>
</dbReference>
<dbReference type="Gene3D" id="3.30.1390.30">
    <property type="entry name" value="Penicillin-binding protein 2a, domain 3"/>
    <property type="match status" value="1"/>
</dbReference>
<dbReference type="Pfam" id="PF00905">
    <property type="entry name" value="Transpeptidase"/>
    <property type="match status" value="1"/>
</dbReference>
<keyword evidence="9" id="KW-0133">Cell shape</keyword>
<accession>A0AAP3XPI1</accession>
<feature type="domain" description="Penicillin-binding protein dimerisation" evidence="15">
    <location>
        <begin position="58"/>
        <end position="230"/>
    </location>
</feature>
<dbReference type="GO" id="GO:0009002">
    <property type="term" value="F:serine-type D-Ala-D-Ala carboxypeptidase activity"/>
    <property type="evidence" value="ECO:0007669"/>
    <property type="project" value="UniProtKB-EC"/>
</dbReference>
<keyword evidence="8 16" id="KW-0378">Hydrolase</keyword>
<dbReference type="SUPFAM" id="SSF56519">
    <property type="entry name" value="Penicillin binding protein dimerisation domain"/>
    <property type="match status" value="1"/>
</dbReference>
<keyword evidence="4" id="KW-0997">Cell inner membrane</keyword>
<evidence type="ECO:0000256" key="9">
    <source>
        <dbReference type="ARBA" id="ARBA00022960"/>
    </source>
</evidence>
<dbReference type="InterPro" id="IPR036138">
    <property type="entry name" value="PBP_dimer_sf"/>
</dbReference>
<dbReference type="RefSeq" id="WP_327787622.1">
    <property type="nucleotide sequence ID" value="NZ_JARGEQ010000016.1"/>
</dbReference>
<dbReference type="GO" id="GO:0006508">
    <property type="term" value="P:proteolysis"/>
    <property type="evidence" value="ECO:0007669"/>
    <property type="project" value="UniProtKB-KW"/>
</dbReference>
<comment type="caution">
    <text evidence="16">The sequence shown here is derived from an EMBL/GenBank/DDBJ whole genome shotgun (WGS) entry which is preliminary data.</text>
</comment>
<dbReference type="InterPro" id="IPR012338">
    <property type="entry name" value="Beta-lactam/transpept-like"/>
</dbReference>
<evidence type="ECO:0000256" key="6">
    <source>
        <dbReference type="ARBA" id="ARBA00022670"/>
    </source>
</evidence>
<comment type="subcellular location">
    <subcellularLocation>
        <location evidence="2">Cell membrane</location>
    </subcellularLocation>
    <subcellularLocation>
        <location evidence="1">Membrane</location>
        <topology evidence="1">Single-pass membrane protein</topology>
    </subcellularLocation>
</comment>
<dbReference type="Gene3D" id="3.40.710.10">
    <property type="entry name" value="DD-peptidase/beta-lactamase superfamily"/>
    <property type="match status" value="1"/>
</dbReference>
<evidence type="ECO:0000313" key="16">
    <source>
        <dbReference type="EMBL" id="MDF1585208.1"/>
    </source>
</evidence>
<evidence type="ECO:0000256" key="8">
    <source>
        <dbReference type="ARBA" id="ARBA00022801"/>
    </source>
</evidence>
<dbReference type="Pfam" id="PF03717">
    <property type="entry name" value="PBP_dimer"/>
    <property type="match status" value="1"/>
</dbReference>
<evidence type="ECO:0000256" key="5">
    <source>
        <dbReference type="ARBA" id="ARBA00022645"/>
    </source>
</evidence>
<dbReference type="SUPFAM" id="SSF56601">
    <property type="entry name" value="beta-lactamase/transpeptidase-like"/>
    <property type="match status" value="1"/>
</dbReference>
<keyword evidence="17" id="KW-1185">Reference proteome</keyword>
<dbReference type="GO" id="GO:0008658">
    <property type="term" value="F:penicillin binding"/>
    <property type="evidence" value="ECO:0007669"/>
    <property type="project" value="InterPro"/>
</dbReference>
<proteinExistence type="predicted"/>
<evidence type="ECO:0000256" key="4">
    <source>
        <dbReference type="ARBA" id="ARBA00022519"/>
    </source>
</evidence>
<keyword evidence="10" id="KW-0573">Peptidoglycan synthesis</keyword>
<dbReference type="PANTHER" id="PTHR30627">
    <property type="entry name" value="PEPTIDOGLYCAN D,D-TRANSPEPTIDASE"/>
    <property type="match status" value="1"/>
</dbReference>
<dbReference type="EMBL" id="JARGEQ010000016">
    <property type="protein sequence ID" value="MDF1585208.1"/>
    <property type="molecule type" value="Genomic_DNA"/>
</dbReference>
<dbReference type="GO" id="GO:0071972">
    <property type="term" value="F:peptidoglycan L,D-transpeptidase activity"/>
    <property type="evidence" value="ECO:0007669"/>
    <property type="project" value="TreeGrafter"/>
</dbReference>
<evidence type="ECO:0000256" key="12">
    <source>
        <dbReference type="ARBA" id="ARBA00023136"/>
    </source>
</evidence>
<dbReference type="EC" id="3.4.16.4" evidence="16"/>
<evidence type="ECO:0000256" key="3">
    <source>
        <dbReference type="ARBA" id="ARBA00022475"/>
    </source>
</evidence>
<dbReference type="Proteomes" id="UP001301140">
    <property type="component" value="Unassembled WGS sequence"/>
</dbReference>
<dbReference type="InterPro" id="IPR017790">
    <property type="entry name" value="Penicillin-binding_protein_2"/>
</dbReference>
<evidence type="ECO:0000259" key="15">
    <source>
        <dbReference type="Pfam" id="PF03717"/>
    </source>
</evidence>
<keyword evidence="6" id="KW-0645">Protease</keyword>
<evidence type="ECO:0000256" key="1">
    <source>
        <dbReference type="ARBA" id="ARBA00004167"/>
    </source>
</evidence>
<evidence type="ECO:0000256" key="2">
    <source>
        <dbReference type="ARBA" id="ARBA00004236"/>
    </source>
</evidence>
<keyword evidence="12" id="KW-0472">Membrane</keyword>
<dbReference type="PANTHER" id="PTHR30627:SF2">
    <property type="entry name" value="PEPTIDOGLYCAN D,D-TRANSPEPTIDASE MRDA"/>
    <property type="match status" value="1"/>
</dbReference>
<dbReference type="InterPro" id="IPR001460">
    <property type="entry name" value="PCN-bd_Tpept"/>
</dbReference>
<dbReference type="GO" id="GO:0005886">
    <property type="term" value="C:plasma membrane"/>
    <property type="evidence" value="ECO:0007669"/>
    <property type="project" value="UniProtKB-SubCell"/>
</dbReference>
<dbReference type="InterPro" id="IPR050515">
    <property type="entry name" value="Beta-lactam/transpept"/>
</dbReference>
<dbReference type="NCBIfam" id="TIGR03423">
    <property type="entry name" value="pbp2_mrdA"/>
    <property type="match status" value="1"/>
</dbReference>
<sequence>MRLEGDRARSFTRRALLVGGVQTGLFGLLAARLWNLQVEQNATWRLLADDNRISERLIVPPRGRILDRLGRPLATNMPTYRVRVVREQARDLRGVLERLAMIVPLSAERIDEIERQARSLRAFVPVVVREDLSWEQVASIAVRSPDLPGVMLDAGLLRQYPYGSTVSHILGYVGAVSREELQQDPDPLLQLPEFRIGKNGVERSHDAALRGRAGLLRVEVNAVGREIRELERHEGDAGADLKLSLDLDLQRFCFERLAEQLSASAVVMDVHSGAVLAMVSVPSYDPRAFARGISTELWQALVADPFHPLVNKCIRGEYPPGSTFKMVTALAALEAGVATPKTEVFCPGYMVLGNARFHCWKQHGHGRLQLEQALAQSCDIFFYEMARRVGVDGLAAVSRRLGLGGPTGIDLPGEKGGLAPTSQWKRERFGVPWQKGETLITGIGQGFMLATPLQLAVMTARLANGGQAVEPWLARSAQGQPGAAADLGFAAEHLAPILAGMNEVVNGSRGTARAAALQGLGVAMAGKTGTSQVRRITKAERASGAHKRKDRPREHRDHALFVCFAPVEAPRYAVSVIVDHGDSGSATAAPIGRDIMRRTLELAPGGGPLQISGLEGQRP</sequence>
<keyword evidence="7" id="KW-0812">Transmembrane</keyword>
<feature type="domain" description="Penicillin-binding protein transpeptidase" evidence="14">
    <location>
        <begin position="264"/>
        <end position="596"/>
    </location>
</feature>
<keyword evidence="3" id="KW-1003">Cell membrane</keyword>
<evidence type="ECO:0000256" key="7">
    <source>
        <dbReference type="ARBA" id="ARBA00022692"/>
    </source>
</evidence>
<dbReference type="InterPro" id="IPR005311">
    <property type="entry name" value="PBP_dimer"/>
</dbReference>
<keyword evidence="11" id="KW-1133">Transmembrane helix</keyword>
<name>A0AAP3XPI1_9PROT</name>
<evidence type="ECO:0000256" key="10">
    <source>
        <dbReference type="ARBA" id="ARBA00022984"/>
    </source>
</evidence>
<keyword evidence="13" id="KW-0961">Cell wall biogenesis/degradation</keyword>
<evidence type="ECO:0000259" key="14">
    <source>
        <dbReference type="Pfam" id="PF00905"/>
    </source>
</evidence>
<dbReference type="GO" id="GO:0008360">
    <property type="term" value="P:regulation of cell shape"/>
    <property type="evidence" value="ECO:0007669"/>
    <property type="project" value="UniProtKB-KW"/>
</dbReference>
<organism evidence="16 17">
    <name type="scientific">Marinimicrococcus flavescens</name>
    <dbReference type="NCBI Taxonomy" id="3031815"/>
    <lineage>
        <taxon>Bacteria</taxon>
        <taxon>Pseudomonadati</taxon>
        <taxon>Pseudomonadota</taxon>
        <taxon>Alphaproteobacteria</taxon>
        <taxon>Geminicoccales</taxon>
        <taxon>Geminicoccaceae</taxon>
        <taxon>Marinimicrococcus</taxon>
    </lineage>
</organism>
<keyword evidence="5 16" id="KW-0121">Carboxypeptidase</keyword>
<evidence type="ECO:0000256" key="13">
    <source>
        <dbReference type="ARBA" id="ARBA00023316"/>
    </source>
</evidence>
<dbReference type="GO" id="GO:0071555">
    <property type="term" value="P:cell wall organization"/>
    <property type="evidence" value="ECO:0007669"/>
    <property type="project" value="UniProtKB-KW"/>
</dbReference>
<evidence type="ECO:0000256" key="11">
    <source>
        <dbReference type="ARBA" id="ARBA00022989"/>
    </source>
</evidence>
<protein>
    <submittedName>
        <fullName evidence="16">Penicillin-binding protein 2</fullName>
        <ecNumber evidence="16">3.4.16.4</ecNumber>
    </submittedName>
</protein>
<evidence type="ECO:0000313" key="17">
    <source>
        <dbReference type="Proteomes" id="UP001301140"/>
    </source>
</evidence>
<reference evidence="16 17" key="1">
    <citation type="submission" date="2023-03" db="EMBL/GenBank/DDBJ databases">
        <title>YIM 152171 draft genome.</title>
        <authorList>
            <person name="Yang Z."/>
        </authorList>
    </citation>
    <scope>NUCLEOTIDE SEQUENCE [LARGE SCALE GENOMIC DNA]</scope>
    <source>
        <strain evidence="16 17">YIM 152171</strain>
    </source>
</reference>
<gene>
    <name evidence="16" type="primary">mrdA</name>
    <name evidence="16" type="ORF">PZ740_02280</name>
</gene>
<dbReference type="Gene3D" id="3.90.1310.10">
    <property type="entry name" value="Penicillin-binding protein 2a (Domain 2)"/>
    <property type="match status" value="1"/>
</dbReference>
<dbReference type="GO" id="GO:0009252">
    <property type="term" value="P:peptidoglycan biosynthetic process"/>
    <property type="evidence" value="ECO:0007669"/>
    <property type="project" value="UniProtKB-KW"/>
</dbReference>